<evidence type="ECO:0000256" key="1">
    <source>
        <dbReference type="SAM" id="Coils"/>
    </source>
</evidence>
<protein>
    <submittedName>
        <fullName evidence="2">Uncharacterized protein</fullName>
    </submittedName>
</protein>
<proteinExistence type="predicted"/>
<gene>
    <name evidence="2" type="ORF">OCBIM_22034481mg</name>
</gene>
<sequence length="79" mass="9481">MLEITAKRGQSKSCILLRKLNCEFHAFYQRTYIRKRKIQNNNNNKKKACNKIRKQKKKTKKNCNLYLSEITVDIFRLCA</sequence>
<evidence type="ECO:0000313" key="2">
    <source>
        <dbReference type="EMBL" id="KOF75596.1"/>
    </source>
</evidence>
<name>A0A0L8GF15_OCTBM</name>
<dbReference type="EMBL" id="KQ422055">
    <property type="protein sequence ID" value="KOF75596.1"/>
    <property type="molecule type" value="Genomic_DNA"/>
</dbReference>
<organism evidence="2">
    <name type="scientific">Octopus bimaculoides</name>
    <name type="common">California two-spotted octopus</name>
    <dbReference type="NCBI Taxonomy" id="37653"/>
    <lineage>
        <taxon>Eukaryota</taxon>
        <taxon>Metazoa</taxon>
        <taxon>Spiralia</taxon>
        <taxon>Lophotrochozoa</taxon>
        <taxon>Mollusca</taxon>
        <taxon>Cephalopoda</taxon>
        <taxon>Coleoidea</taxon>
        <taxon>Octopodiformes</taxon>
        <taxon>Octopoda</taxon>
        <taxon>Incirrata</taxon>
        <taxon>Octopodidae</taxon>
        <taxon>Octopus</taxon>
    </lineage>
</organism>
<feature type="coiled-coil region" evidence="1">
    <location>
        <begin position="35"/>
        <end position="62"/>
    </location>
</feature>
<dbReference type="AlphaFoldDB" id="A0A0L8GF15"/>
<reference evidence="2" key="1">
    <citation type="submission" date="2015-07" db="EMBL/GenBank/DDBJ databases">
        <title>MeaNS - Measles Nucleotide Surveillance Program.</title>
        <authorList>
            <person name="Tran T."/>
            <person name="Druce J."/>
        </authorList>
    </citation>
    <scope>NUCLEOTIDE SEQUENCE</scope>
    <source>
        <strain evidence="2">UCB-OBI-ISO-001</strain>
        <tissue evidence="2">Gonad</tissue>
    </source>
</reference>
<keyword evidence="1" id="KW-0175">Coiled coil</keyword>
<accession>A0A0L8GF15</accession>